<evidence type="ECO:0000313" key="3">
    <source>
        <dbReference type="Proteomes" id="UP000006727"/>
    </source>
</evidence>
<reference evidence="2" key="3">
    <citation type="submission" date="2020-12" db="UniProtKB">
        <authorList>
            <consortium name="EnsemblPlants"/>
        </authorList>
    </citation>
    <scope>IDENTIFICATION</scope>
</reference>
<dbReference type="EMBL" id="ABEU02000022">
    <property type="protein sequence ID" value="PNR31035.1"/>
    <property type="molecule type" value="Genomic_DNA"/>
</dbReference>
<accession>A0A2K1IP29</accession>
<keyword evidence="3" id="KW-1185">Reference proteome</keyword>
<sequence>MLDDFFHLLCLEGNMKELMFESGEAWLVTCGEVNRTVTVRSRTCFKNDRCFVTANNEFHA</sequence>
<evidence type="ECO:0000313" key="1">
    <source>
        <dbReference type="EMBL" id="PNR31035.1"/>
    </source>
</evidence>
<gene>
    <name evidence="1" type="ORF">PHYPA_027351</name>
</gene>
<reference evidence="1 3" key="1">
    <citation type="journal article" date="2008" name="Science">
        <title>The Physcomitrella genome reveals evolutionary insights into the conquest of land by plants.</title>
        <authorList>
            <person name="Rensing S."/>
            <person name="Lang D."/>
            <person name="Zimmer A."/>
            <person name="Terry A."/>
            <person name="Salamov A."/>
            <person name="Shapiro H."/>
            <person name="Nishiyama T."/>
            <person name="Perroud P.-F."/>
            <person name="Lindquist E."/>
            <person name="Kamisugi Y."/>
            <person name="Tanahashi T."/>
            <person name="Sakakibara K."/>
            <person name="Fujita T."/>
            <person name="Oishi K."/>
            <person name="Shin-I T."/>
            <person name="Kuroki Y."/>
            <person name="Toyoda A."/>
            <person name="Suzuki Y."/>
            <person name="Hashimoto A."/>
            <person name="Yamaguchi K."/>
            <person name="Sugano A."/>
            <person name="Kohara Y."/>
            <person name="Fujiyama A."/>
            <person name="Anterola A."/>
            <person name="Aoki S."/>
            <person name="Ashton N."/>
            <person name="Barbazuk W.B."/>
            <person name="Barker E."/>
            <person name="Bennetzen J."/>
            <person name="Bezanilla M."/>
            <person name="Blankenship R."/>
            <person name="Cho S.H."/>
            <person name="Dutcher S."/>
            <person name="Estelle M."/>
            <person name="Fawcett J.A."/>
            <person name="Gundlach H."/>
            <person name="Hanada K."/>
            <person name="Heyl A."/>
            <person name="Hicks K.A."/>
            <person name="Hugh J."/>
            <person name="Lohr M."/>
            <person name="Mayer K."/>
            <person name="Melkozernov A."/>
            <person name="Murata T."/>
            <person name="Nelson D."/>
            <person name="Pils B."/>
            <person name="Prigge M."/>
            <person name="Reiss B."/>
            <person name="Renner T."/>
            <person name="Rombauts S."/>
            <person name="Rushton P."/>
            <person name="Sanderfoot A."/>
            <person name="Schween G."/>
            <person name="Shiu S.-H."/>
            <person name="Stueber K."/>
            <person name="Theodoulou F.L."/>
            <person name="Tu H."/>
            <person name="Van de Peer Y."/>
            <person name="Verrier P.J."/>
            <person name="Waters E."/>
            <person name="Wood A."/>
            <person name="Yang L."/>
            <person name="Cove D."/>
            <person name="Cuming A."/>
            <person name="Hasebe M."/>
            <person name="Lucas S."/>
            <person name="Mishler D.B."/>
            <person name="Reski R."/>
            <person name="Grigoriev I."/>
            <person name="Quatrano R.S."/>
            <person name="Boore J.L."/>
        </authorList>
    </citation>
    <scope>NUCLEOTIDE SEQUENCE [LARGE SCALE GENOMIC DNA]</scope>
    <source>
        <strain evidence="2 3">cv. Gransden 2004</strain>
    </source>
</reference>
<evidence type="ECO:0000313" key="2">
    <source>
        <dbReference type="EnsemblPlants" id="PAC:32903452.CDS.1"/>
    </source>
</evidence>
<proteinExistence type="predicted"/>
<dbReference type="Proteomes" id="UP000006727">
    <property type="component" value="Chromosome 22"/>
</dbReference>
<dbReference type="InParanoid" id="A0A2K1IP29"/>
<reference evidence="1 3" key="2">
    <citation type="journal article" date="2018" name="Plant J.">
        <title>The Physcomitrella patens chromosome-scale assembly reveals moss genome structure and evolution.</title>
        <authorList>
            <person name="Lang D."/>
            <person name="Ullrich K.K."/>
            <person name="Murat F."/>
            <person name="Fuchs J."/>
            <person name="Jenkins J."/>
            <person name="Haas F.B."/>
            <person name="Piednoel M."/>
            <person name="Gundlach H."/>
            <person name="Van Bel M."/>
            <person name="Meyberg R."/>
            <person name="Vives C."/>
            <person name="Morata J."/>
            <person name="Symeonidi A."/>
            <person name="Hiss M."/>
            <person name="Muchero W."/>
            <person name="Kamisugi Y."/>
            <person name="Saleh O."/>
            <person name="Blanc G."/>
            <person name="Decker E.L."/>
            <person name="van Gessel N."/>
            <person name="Grimwood J."/>
            <person name="Hayes R.D."/>
            <person name="Graham S.W."/>
            <person name="Gunter L.E."/>
            <person name="McDaniel S.F."/>
            <person name="Hoernstein S.N.W."/>
            <person name="Larsson A."/>
            <person name="Li F.W."/>
            <person name="Perroud P.F."/>
            <person name="Phillips J."/>
            <person name="Ranjan P."/>
            <person name="Rokshar D.S."/>
            <person name="Rothfels C.J."/>
            <person name="Schneider L."/>
            <person name="Shu S."/>
            <person name="Stevenson D.W."/>
            <person name="Thummler F."/>
            <person name="Tillich M."/>
            <person name="Villarreal Aguilar J.C."/>
            <person name="Widiez T."/>
            <person name="Wong G.K."/>
            <person name="Wymore A."/>
            <person name="Zhang Y."/>
            <person name="Zimmer A.D."/>
            <person name="Quatrano R.S."/>
            <person name="Mayer K.F.X."/>
            <person name="Goodstein D."/>
            <person name="Casacuberta J.M."/>
            <person name="Vandepoele K."/>
            <person name="Reski R."/>
            <person name="Cuming A.C."/>
            <person name="Tuskan G.A."/>
            <person name="Maumus F."/>
            <person name="Salse J."/>
            <person name="Schmutz J."/>
            <person name="Rensing S.A."/>
        </authorList>
    </citation>
    <scope>NUCLEOTIDE SEQUENCE [LARGE SCALE GENOMIC DNA]</scope>
    <source>
        <strain evidence="2 3">cv. Gransden 2004</strain>
    </source>
</reference>
<dbReference type="Gramene" id="Pp3c22_19770V3.2">
    <property type="protein sequence ID" value="PAC:32903453.CDS.1"/>
    <property type="gene ID" value="Pp3c22_19770"/>
</dbReference>
<dbReference type="AlphaFoldDB" id="A0A2K1IP29"/>
<protein>
    <submittedName>
        <fullName evidence="1 2">Uncharacterized protein</fullName>
    </submittedName>
</protein>
<dbReference type="EnsemblPlants" id="Pp3c22_19770V3.2">
    <property type="protein sequence ID" value="PAC:32903453.CDS.1"/>
    <property type="gene ID" value="Pp3c22_19770"/>
</dbReference>
<dbReference type="Gramene" id="Pp3c22_19770V3.1">
    <property type="protein sequence ID" value="PAC:32903452.CDS.1"/>
    <property type="gene ID" value="Pp3c22_19770"/>
</dbReference>
<name>A0A2K1IP29_PHYPA</name>
<organism evidence="1">
    <name type="scientific">Physcomitrium patens</name>
    <name type="common">Spreading-leaved earth moss</name>
    <name type="synonym">Physcomitrella patens</name>
    <dbReference type="NCBI Taxonomy" id="3218"/>
    <lineage>
        <taxon>Eukaryota</taxon>
        <taxon>Viridiplantae</taxon>
        <taxon>Streptophyta</taxon>
        <taxon>Embryophyta</taxon>
        <taxon>Bryophyta</taxon>
        <taxon>Bryophytina</taxon>
        <taxon>Bryopsida</taxon>
        <taxon>Funariidae</taxon>
        <taxon>Funariales</taxon>
        <taxon>Funariaceae</taxon>
        <taxon>Physcomitrium</taxon>
    </lineage>
</organism>
<dbReference type="EnsemblPlants" id="Pp3c22_19770V3.1">
    <property type="protein sequence ID" value="PAC:32903452.CDS.1"/>
    <property type="gene ID" value="Pp3c22_19770"/>
</dbReference>